<evidence type="ECO:0000259" key="2">
    <source>
        <dbReference type="SMART" id="SM00421"/>
    </source>
</evidence>
<name>A0A062UJW4_9PROT</name>
<dbReference type="Gene3D" id="1.10.10.10">
    <property type="entry name" value="Winged helix-like DNA-binding domain superfamily/Winged helix DNA-binding domain"/>
    <property type="match status" value="1"/>
</dbReference>
<dbReference type="eggNOG" id="COG2197">
    <property type="taxonomic scope" value="Bacteria"/>
</dbReference>
<dbReference type="GO" id="GO:0006355">
    <property type="term" value="P:regulation of DNA-templated transcription"/>
    <property type="evidence" value="ECO:0007669"/>
    <property type="project" value="InterPro"/>
</dbReference>
<feature type="domain" description="HTH luxR-type" evidence="2">
    <location>
        <begin position="123"/>
        <end position="180"/>
    </location>
</feature>
<gene>
    <name evidence="3" type="ORF">HY30_18215</name>
</gene>
<dbReference type="RefSeq" id="WP_051615444.1">
    <property type="nucleotide sequence ID" value="NZ_AWFG01000039.1"/>
</dbReference>
<dbReference type="Proteomes" id="UP000027190">
    <property type="component" value="Unassembled WGS sequence"/>
</dbReference>
<dbReference type="EMBL" id="AWFG01000039">
    <property type="protein sequence ID" value="KCZ56874.1"/>
    <property type="molecule type" value="Genomic_DNA"/>
</dbReference>
<organism evidence="3 4">
    <name type="scientific">Hyphomonas chukchiensis</name>
    <dbReference type="NCBI Taxonomy" id="1280947"/>
    <lineage>
        <taxon>Bacteria</taxon>
        <taxon>Pseudomonadati</taxon>
        <taxon>Pseudomonadota</taxon>
        <taxon>Alphaproteobacteria</taxon>
        <taxon>Hyphomonadales</taxon>
        <taxon>Hyphomonadaceae</taxon>
        <taxon>Hyphomonas</taxon>
    </lineage>
</organism>
<sequence length="207" mass="23145">MKQASPRRQRAYDRWTRLRARPLTILIIVGTFVFFVLTGIELMTTSEPLSLVDVTMELVENSLLAGAMVVMAAIASETRILRRQHRLLTDKVSEVAADSEKWRQAAQDVVADLNRAIDSQFSEWGLSEAERGVALLMLKGFSHKEIARLRSSTSATVRQQASAIYEKSSLPNRSEFVAFFLDAMLTPADARQLQVSPDIVADHALQK</sequence>
<dbReference type="GO" id="GO:0003677">
    <property type="term" value="F:DNA binding"/>
    <property type="evidence" value="ECO:0007669"/>
    <property type="project" value="InterPro"/>
</dbReference>
<feature type="transmembrane region" description="Helical" evidence="1">
    <location>
        <begin position="20"/>
        <end position="43"/>
    </location>
</feature>
<proteinExistence type="predicted"/>
<dbReference type="SUPFAM" id="SSF46894">
    <property type="entry name" value="C-terminal effector domain of the bipartite response regulators"/>
    <property type="match status" value="1"/>
</dbReference>
<dbReference type="InterPro" id="IPR016032">
    <property type="entry name" value="Sig_transdc_resp-reg_C-effctor"/>
</dbReference>
<dbReference type="AlphaFoldDB" id="A0A062UJW4"/>
<comment type="caution">
    <text evidence="3">The sequence shown here is derived from an EMBL/GenBank/DDBJ whole genome shotgun (WGS) entry which is preliminary data.</text>
</comment>
<dbReference type="OrthoDB" id="8277135at2"/>
<feature type="transmembrane region" description="Helical" evidence="1">
    <location>
        <begin position="63"/>
        <end position="81"/>
    </location>
</feature>
<evidence type="ECO:0000313" key="3">
    <source>
        <dbReference type="EMBL" id="KCZ56874.1"/>
    </source>
</evidence>
<keyword evidence="1" id="KW-0812">Transmembrane</keyword>
<dbReference type="InterPro" id="IPR000792">
    <property type="entry name" value="Tscrpt_reg_LuxR_C"/>
</dbReference>
<evidence type="ECO:0000256" key="1">
    <source>
        <dbReference type="SAM" id="Phobius"/>
    </source>
</evidence>
<keyword evidence="4" id="KW-1185">Reference proteome</keyword>
<evidence type="ECO:0000313" key="4">
    <source>
        <dbReference type="Proteomes" id="UP000027190"/>
    </source>
</evidence>
<keyword evidence="1" id="KW-1133">Transmembrane helix</keyword>
<dbReference type="PATRIC" id="fig|1280947.3.peg.2490"/>
<keyword evidence="1" id="KW-0472">Membrane</keyword>
<protein>
    <recommendedName>
        <fullName evidence="2">HTH luxR-type domain-containing protein</fullName>
    </recommendedName>
</protein>
<dbReference type="SMART" id="SM00421">
    <property type="entry name" value="HTH_LUXR"/>
    <property type="match status" value="1"/>
</dbReference>
<accession>A0A062UJW4</accession>
<reference evidence="3 4" key="1">
    <citation type="journal article" date="2014" name="Antonie Van Leeuwenhoek">
        <title>Hyphomonas beringensis sp. nov. and Hyphomonas chukchiensis sp. nov., isolated from surface seawater of the Bering Sea and Chukchi Sea.</title>
        <authorList>
            <person name="Li C."/>
            <person name="Lai Q."/>
            <person name="Li G."/>
            <person name="Dong C."/>
            <person name="Wang J."/>
            <person name="Liao Y."/>
            <person name="Shao Z."/>
        </authorList>
    </citation>
    <scope>NUCLEOTIDE SEQUENCE [LARGE SCALE GENOMIC DNA]</scope>
    <source>
        <strain evidence="3 4">BH-BN04-4</strain>
    </source>
</reference>
<dbReference type="STRING" id="1280947.HY30_18215"/>
<dbReference type="InterPro" id="IPR036388">
    <property type="entry name" value="WH-like_DNA-bd_sf"/>
</dbReference>